<dbReference type="Gene3D" id="1.20.140.90">
    <property type="entry name" value="Malonyl-CoA decarboxylase, oligemerization domain"/>
    <property type="match status" value="1"/>
</dbReference>
<accession>A0AAW8R4E4</accession>
<sequence length="185" mass="21105">MATPEEMLQTMIKNLPEKTGKSLEQWLLETQKLTFTKHGEFLKYLKQEHGVSHGFANLIASKTLDAKNSDRQDDPLLSLYAGPKAELKPIYDRLITHITNFGSDVEIAVKKSYVSLRRNKQFAIIQASTRTRVDLGLQLPGVAETPRLESSGSFNQMVTHRVRIESLEDIDCELIDWLELSYDRN</sequence>
<keyword evidence="3" id="KW-1185">Reference proteome</keyword>
<dbReference type="RefSeq" id="WP_311361776.1">
    <property type="nucleotide sequence ID" value="NZ_JAVRIE010000004.1"/>
</dbReference>
<evidence type="ECO:0000313" key="3">
    <source>
        <dbReference type="Proteomes" id="UP001249020"/>
    </source>
</evidence>
<proteinExistence type="predicted"/>
<dbReference type="InterPro" id="IPR025629">
    <property type="entry name" value="DUF4287"/>
</dbReference>
<reference evidence="2 3" key="1">
    <citation type="submission" date="2023-09" db="EMBL/GenBank/DDBJ databases">
        <authorList>
            <person name="Rey-Velasco X."/>
        </authorList>
    </citation>
    <scope>NUCLEOTIDE SEQUENCE [LARGE SCALE GENOMIC DNA]</scope>
    <source>
        <strain evidence="2 3">W409</strain>
    </source>
</reference>
<name>A0AAW8R4E4_9ALTE</name>
<feature type="domain" description="DUF5655" evidence="1">
    <location>
        <begin position="79"/>
        <end position="183"/>
    </location>
</feature>
<dbReference type="Pfam" id="PF14117">
    <property type="entry name" value="DUF4287"/>
    <property type="match status" value="1"/>
</dbReference>
<organism evidence="2 3">
    <name type="scientific">Brumicola blandensis</name>
    <dbReference type="NCBI Taxonomy" id="3075611"/>
    <lineage>
        <taxon>Bacteria</taxon>
        <taxon>Pseudomonadati</taxon>
        <taxon>Pseudomonadota</taxon>
        <taxon>Gammaproteobacteria</taxon>
        <taxon>Alteromonadales</taxon>
        <taxon>Alteromonadaceae</taxon>
        <taxon>Brumicola</taxon>
    </lineage>
</organism>
<evidence type="ECO:0000259" key="1">
    <source>
        <dbReference type="Pfam" id="PF18899"/>
    </source>
</evidence>
<protein>
    <submittedName>
        <fullName evidence="2">DUF5655 domain-containing protein</fullName>
    </submittedName>
</protein>
<dbReference type="Proteomes" id="UP001249020">
    <property type="component" value="Unassembled WGS sequence"/>
</dbReference>
<comment type="caution">
    <text evidence="2">The sequence shown here is derived from an EMBL/GenBank/DDBJ whole genome shotgun (WGS) entry which is preliminary data.</text>
</comment>
<dbReference type="AlphaFoldDB" id="A0AAW8R4E4"/>
<dbReference type="EMBL" id="JAVRIE010000004">
    <property type="protein sequence ID" value="MDT0582996.1"/>
    <property type="molecule type" value="Genomic_DNA"/>
</dbReference>
<dbReference type="Pfam" id="PF18899">
    <property type="entry name" value="DUF5655"/>
    <property type="match status" value="1"/>
</dbReference>
<dbReference type="InterPro" id="IPR043714">
    <property type="entry name" value="DUF5655"/>
</dbReference>
<evidence type="ECO:0000313" key="2">
    <source>
        <dbReference type="EMBL" id="MDT0582996.1"/>
    </source>
</evidence>
<dbReference type="InterPro" id="IPR038351">
    <property type="entry name" value="MCD_N_sf"/>
</dbReference>
<gene>
    <name evidence="2" type="ORF">RM544_10640</name>
</gene>